<accession>A0AA36IDV4</accession>
<dbReference type="Proteomes" id="UP001178507">
    <property type="component" value="Unassembled WGS sequence"/>
</dbReference>
<feature type="chain" id="PRO_5041366686" description="acylphosphatase" evidence="3">
    <location>
        <begin position="21"/>
        <end position="166"/>
    </location>
</feature>
<organism evidence="5 6">
    <name type="scientific">Effrenium voratum</name>
    <dbReference type="NCBI Taxonomy" id="2562239"/>
    <lineage>
        <taxon>Eukaryota</taxon>
        <taxon>Sar</taxon>
        <taxon>Alveolata</taxon>
        <taxon>Dinophyceae</taxon>
        <taxon>Suessiales</taxon>
        <taxon>Symbiodiniaceae</taxon>
        <taxon>Effrenium</taxon>
    </lineage>
</organism>
<evidence type="ECO:0000259" key="4">
    <source>
        <dbReference type="PROSITE" id="PS51160"/>
    </source>
</evidence>
<feature type="active site" evidence="1">
    <location>
        <position position="84"/>
    </location>
</feature>
<dbReference type="InterPro" id="IPR036046">
    <property type="entry name" value="Acylphosphatase-like_dom_sf"/>
</dbReference>
<comment type="caution">
    <text evidence="5">The sequence shown here is derived from an EMBL/GenBank/DDBJ whole genome shotgun (WGS) entry which is preliminary data.</text>
</comment>
<dbReference type="PROSITE" id="PS51160">
    <property type="entry name" value="ACYLPHOSPHATASE_3"/>
    <property type="match status" value="1"/>
</dbReference>
<comment type="catalytic activity">
    <reaction evidence="1">
        <text>an acyl phosphate + H2O = a carboxylate + phosphate + H(+)</text>
        <dbReference type="Rhea" id="RHEA:14965"/>
        <dbReference type="ChEBI" id="CHEBI:15377"/>
        <dbReference type="ChEBI" id="CHEBI:15378"/>
        <dbReference type="ChEBI" id="CHEBI:29067"/>
        <dbReference type="ChEBI" id="CHEBI:43474"/>
        <dbReference type="ChEBI" id="CHEBI:59918"/>
        <dbReference type="EC" id="3.6.1.7"/>
    </reaction>
</comment>
<evidence type="ECO:0000313" key="5">
    <source>
        <dbReference type="EMBL" id="CAJ1385917.1"/>
    </source>
</evidence>
<name>A0AA36IDV4_9DINO</name>
<dbReference type="Pfam" id="PF00708">
    <property type="entry name" value="Acylphosphatase"/>
    <property type="match status" value="1"/>
</dbReference>
<evidence type="ECO:0000313" key="6">
    <source>
        <dbReference type="Proteomes" id="UP001178507"/>
    </source>
</evidence>
<feature type="domain" description="Acylphosphatase-like" evidence="4">
    <location>
        <begin position="51"/>
        <end position="151"/>
    </location>
</feature>
<protein>
    <recommendedName>
        <fullName evidence="1">acylphosphatase</fullName>
        <ecNumber evidence="1">3.6.1.7</ecNumber>
    </recommendedName>
</protein>
<feature type="signal peptide" evidence="3">
    <location>
        <begin position="1"/>
        <end position="20"/>
    </location>
</feature>
<evidence type="ECO:0000256" key="2">
    <source>
        <dbReference type="RuleBase" id="RU004168"/>
    </source>
</evidence>
<proteinExistence type="inferred from homology"/>
<dbReference type="Gene3D" id="3.30.70.100">
    <property type="match status" value="1"/>
</dbReference>
<dbReference type="EC" id="3.6.1.7" evidence="1"/>
<keyword evidence="3" id="KW-0732">Signal</keyword>
<evidence type="ECO:0000256" key="1">
    <source>
        <dbReference type="PROSITE-ProRule" id="PRU00520"/>
    </source>
</evidence>
<comment type="similarity">
    <text evidence="2">Belongs to the acylphosphatase family.</text>
</comment>
<feature type="active site" evidence="1">
    <location>
        <position position="66"/>
    </location>
</feature>
<reference evidence="5" key="1">
    <citation type="submission" date="2023-08" db="EMBL/GenBank/DDBJ databases">
        <authorList>
            <person name="Chen Y."/>
            <person name="Shah S."/>
            <person name="Dougan E. K."/>
            <person name="Thang M."/>
            <person name="Chan C."/>
        </authorList>
    </citation>
    <scope>NUCLEOTIDE SEQUENCE</scope>
</reference>
<sequence>MRWLFLGLVWLSAAMDDECAEDGCALNILQLSGRKTDASLEELDEVNGTSCRNFILKGKVQMVHYRNWAVGKASHYGVKGWVANGGDKSYDGSHSPCPTCGCVLGHVEGSGKAVSGFLKEMCRGGPAHSYVSSCKVENAGCYGCRSFYKENHFCQTWTVSHCKSRC</sequence>
<dbReference type="GO" id="GO:0003998">
    <property type="term" value="F:acylphosphatase activity"/>
    <property type="evidence" value="ECO:0007669"/>
    <property type="project" value="UniProtKB-EC"/>
</dbReference>
<dbReference type="EMBL" id="CAUJNA010001302">
    <property type="protein sequence ID" value="CAJ1385917.1"/>
    <property type="molecule type" value="Genomic_DNA"/>
</dbReference>
<evidence type="ECO:0000256" key="3">
    <source>
        <dbReference type="SAM" id="SignalP"/>
    </source>
</evidence>
<gene>
    <name evidence="5" type="ORF">EVOR1521_LOCUS12404</name>
</gene>
<dbReference type="InterPro" id="IPR001792">
    <property type="entry name" value="Acylphosphatase-like_dom"/>
</dbReference>
<keyword evidence="6" id="KW-1185">Reference proteome</keyword>
<keyword evidence="1" id="KW-0378">Hydrolase</keyword>
<dbReference type="AlphaFoldDB" id="A0AA36IDV4"/>
<dbReference type="SUPFAM" id="SSF54975">
    <property type="entry name" value="Acylphosphatase/BLUF domain-like"/>
    <property type="match status" value="1"/>
</dbReference>